<accession>A0A231GT94</accession>
<evidence type="ECO:0000313" key="2">
    <source>
        <dbReference type="Proteomes" id="UP000215506"/>
    </source>
</evidence>
<dbReference type="AlphaFoldDB" id="A0A231GT94"/>
<evidence type="ECO:0000313" key="1">
    <source>
        <dbReference type="EMBL" id="OXR39798.1"/>
    </source>
</evidence>
<name>A0A231GT94_9NOCA</name>
<gene>
    <name evidence="1" type="ORF">B7C42_08127</name>
</gene>
<comment type="caution">
    <text evidence="1">The sequence shown here is derived from an EMBL/GenBank/DDBJ whole genome shotgun (WGS) entry which is preliminary data.</text>
</comment>
<sequence length="37" mass="4349">MPSSLLILAWGRRVSQTKVRSTVFQALVHFRWYDVTV</sequence>
<keyword evidence="2" id="KW-1185">Reference proteome</keyword>
<dbReference type="Proteomes" id="UP000215506">
    <property type="component" value="Unassembled WGS sequence"/>
</dbReference>
<dbReference type="EMBL" id="NGAF01000063">
    <property type="protein sequence ID" value="OXR39798.1"/>
    <property type="molecule type" value="Genomic_DNA"/>
</dbReference>
<organism evidence="1 2">
    <name type="scientific">Nocardia cerradoensis</name>
    <dbReference type="NCBI Taxonomy" id="85688"/>
    <lineage>
        <taxon>Bacteria</taxon>
        <taxon>Bacillati</taxon>
        <taxon>Actinomycetota</taxon>
        <taxon>Actinomycetes</taxon>
        <taxon>Mycobacteriales</taxon>
        <taxon>Nocardiaceae</taxon>
        <taxon>Nocardia</taxon>
    </lineage>
</organism>
<reference evidence="1 2" key="1">
    <citation type="submission" date="2017-07" db="EMBL/GenBank/DDBJ databases">
        <title>First draft Genome Sequence of Nocardia cerradoensis isolated from human infection.</title>
        <authorList>
            <person name="Carrasco G."/>
        </authorList>
    </citation>
    <scope>NUCLEOTIDE SEQUENCE [LARGE SCALE GENOMIC DNA]</scope>
    <source>
        <strain evidence="1 2">CNM20130759</strain>
    </source>
</reference>
<proteinExistence type="predicted"/>
<protein>
    <submittedName>
        <fullName evidence="1">Uncharacterized protein</fullName>
    </submittedName>
</protein>